<accession>A0AAV8GUQ8</accession>
<reference evidence="2" key="1">
    <citation type="submission" date="2022-08" db="EMBL/GenBank/DDBJ databases">
        <authorList>
            <person name="Marques A."/>
        </authorList>
    </citation>
    <scope>NUCLEOTIDE SEQUENCE</scope>
    <source>
        <strain evidence="2">RhyPub2mFocal</strain>
        <tissue evidence="2">Leaves</tissue>
    </source>
</reference>
<dbReference type="InterPro" id="IPR036047">
    <property type="entry name" value="F-box-like_dom_sf"/>
</dbReference>
<organism evidence="2 3">
    <name type="scientific">Rhynchospora pubera</name>
    <dbReference type="NCBI Taxonomy" id="906938"/>
    <lineage>
        <taxon>Eukaryota</taxon>
        <taxon>Viridiplantae</taxon>
        <taxon>Streptophyta</taxon>
        <taxon>Embryophyta</taxon>
        <taxon>Tracheophyta</taxon>
        <taxon>Spermatophyta</taxon>
        <taxon>Magnoliopsida</taxon>
        <taxon>Liliopsida</taxon>
        <taxon>Poales</taxon>
        <taxon>Cyperaceae</taxon>
        <taxon>Cyperoideae</taxon>
        <taxon>Rhynchosporeae</taxon>
        <taxon>Rhynchospora</taxon>
    </lineage>
</organism>
<dbReference type="AlphaFoldDB" id="A0AAV8GUQ8"/>
<keyword evidence="3" id="KW-1185">Reference proteome</keyword>
<feature type="domain" description="F-box" evidence="1">
    <location>
        <begin position="19"/>
        <end position="60"/>
    </location>
</feature>
<dbReference type="Pfam" id="PF03478">
    <property type="entry name" value="Beta-prop_KIB1-4"/>
    <property type="match status" value="1"/>
</dbReference>
<sequence length="378" mass="43354">MATDLISASDAGPQNWSDLPEGILHSVLLHLYLTRDLLAFSFVCRSWRSFATSTMAAFQTSLFPPLYILPDLKHRSRKRRRTILSCLRLLDPCSNAVNRSPVEESILSIPNFLSCSHGHLLFLTRRRRIVVVNITTGFLITSPVLPLDHNPPSSYCRLAQLTASVSSPNCTLIFLTVDKLFLWKINSPDWFYRPLRVRLTKLRQMIVVGISRIVVVGEKVWDLEFRKMLSIKEFPLYLCPKELVVQCPMQNILPCFENAQLVDSEGEILYVCFTPSNETSNGETEYKVEVFRVDMFDDHMILVKMDDLGDRALFLSDGVNATGCVCNNPERWGGKNNSIYYARDDRWYRLEVGSFVSWCKVSHTKCFNSFWPYASILQ</sequence>
<dbReference type="SUPFAM" id="SSF81383">
    <property type="entry name" value="F-box domain"/>
    <property type="match status" value="1"/>
</dbReference>
<protein>
    <recommendedName>
        <fullName evidence="1">F-box domain-containing protein</fullName>
    </recommendedName>
</protein>
<dbReference type="PANTHER" id="PTHR33800:SF13">
    <property type="entry name" value="OS06G0113600 PROTEIN"/>
    <property type="match status" value="1"/>
</dbReference>
<evidence type="ECO:0000259" key="1">
    <source>
        <dbReference type="SMART" id="SM00256"/>
    </source>
</evidence>
<dbReference type="InterPro" id="IPR005174">
    <property type="entry name" value="KIB1-4_b-propeller"/>
</dbReference>
<evidence type="ECO:0000313" key="2">
    <source>
        <dbReference type="EMBL" id="KAJ4806568.1"/>
    </source>
</evidence>
<dbReference type="InterPro" id="IPR001810">
    <property type="entry name" value="F-box_dom"/>
</dbReference>
<name>A0AAV8GUQ8_9POAL</name>
<proteinExistence type="predicted"/>
<comment type="caution">
    <text evidence="2">The sequence shown here is derived from an EMBL/GenBank/DDBJ whole genome shotgun (WGS) entry which is preliminary data.</text>
</comment>
<dbReference type="EMBL" id="JAMFTS010000001">
    <property type="protein sequence ID" value="KAJ4806568.1"/>
    <property type="molecule type" value="Genomic_DNA"/>
</dbReference>
<gene>
    <name evidence="2" type="ORF">LUZ62_019134</name>
</gene>
<dbReference type="Proteomes" id="UP001140206">
    <property type="component" value="Chromosome 1"/>
</dbReference>
<evidence type="ECO:0000313" key="3">
    <source>
        <dbReference type="Proteomes" id="UP001140206"/>
    </source>
</evidence>
<dbReference type="Pfam" id="PF12937">
    <property type="entry name" value="F-box-like"/>
    <property type="match status" value="1"/>
</dbReference>
<dbReference type="PANTHER" id="PTHR33800">
    <property type="entry name" value="OS06G0113600 PROTEIN"/>
    <property type="match status" value="1"/>
</dbReference>
<dbReference type="Gene3D" id="1.20.1280.50">
    <property type="match status" value="1"/>
</dbReference>
<dbReference type="SMART" id="SM00256">
    <property type="entry name" value="FBOX"/>
    <property type="match status" value="1"/>
</dbReference>